<dbReference type="InterPro" id="IPR021454">
    <property type="entry name" value="DUF3105"/>
</dbReference>
<evidence type="ECO:0008006" key="4">
    <source>
        <dbReference type="Google" id="ProtNLM"/>
    </source>
</evidence>
<dbReference type="EMBL" id="JADBJN010000001">
    <property type="protein sequence ID" value="KAG5684542.1"/>
    <property type="molecule type" value="Genomic_DNA"/>
</dbReference>
<dbReference type="PANTHER" id="PTHR34179">
    <property type="entry name" value="TUMOR PROTEIN P53-INDUCIBLE PROTEIN 13"/>
    <property type="match status" value="1"/>
</dbReference>
<evidence type="ECO:0000256" key="1">
    <source>
        <dbReference type="SAM" id="SignalP"/>
    </source>
</evidence>
<proteinExistence type="predicted"/>
<dbReference type="GO" id="GO:0005737">
    <property type="term" value="C:cytoplasm"/>
    <property type="evidence" value="ECO:0007669"/>
    <property type="project" value="TreeGrafter"/>
</dbReference>
<accession>A0A9J6CSB7</accession>
<feature type="chain" id="PRO_5039893009" description="DUF3105 domain-containing protein" evidence="1">
    <location>
        <begin position="22"/>
        <end position="283"/>
    </location>
</feature>
<protein>
    <recommendedName>
        <fullName evidence="4">DUF3105 domain-containing protein</fullName>
    </recommendedName>
</protein>
<gene>
    <name evidence="2" type="ORF">PVAND_013768</name>
</gene>
<comment type="caution">
    <text evidence="2">The sequence shown here is derived from an EMBL/GenBank/DDBJ whole genome shotgun (WGS) entry which is preliminary data.</text>
</comment>
<evidence type="ECO:0000313" key="3">
    <source>
        <dbReference type="Proteomes" id="UP001107558"/>
    </source>
</evidence>
<sequence length="283" mass="32962">MHRFLIIFATFLCFSPAVIFSNDILYDESEEEVEKEPKRDASELLGLPESTKIIYTNASDYIREGKKKHQLMGVSDENCDNTTFALEVDFDPFNQTLLELNSKCLESQNYPIDQSIAPLLTKVKIPRHYMPIHRCMQTQITYHGRIPLIGPHRPLWAYYGEYAYVPPQRWLHNVEHGAIIALYHPCADPKEVEQLKALVKSCLFRHIITPYTNLTRERPMALIGWAGSLEFARYDYEMTKGFIRYYAKTGPERLWRNGQYKHLLLDQAKVITNVRDDNVCQEA</sequence>
<dbReference type="Pfam" id="PF11303">
    <property type="entry name" value="DUF3105"/>
    <property type="match status" value="1"/>
</dbReference>
<feature type="signal peptide" evidence="1">
    <location>
        <begin position="1"/>
        <end position="21"/>
    </location>
</feature>
<keyword evidence="3" id="KW-1185">Reference proteome</keyword>
<name>A0A9J6CSB7_POLVA</name>
<dbReference type="OrthoDB" id="5960270at2759"/>
<dbReference type="PANTHER" id="PTHR34179:SF1">
    <property type="entry name" value="TUMOR PROTEIN P53-INDUCIBLE PROTEIN 13"/>
    <property type="match status" value="1"/>
</dbReference>
<dbReference type="Proteomes" id="UP001107558">
    <property type="component" value="Chromosome 1"/>
</dbReference>
<keyword evidence="1" id="KW-0732">Signal</keyword>
<reference evidence="2" key="1">
    <citation type="submission" date="2021-03" db="EMBL/GenBank/DDBJ databases">
        <title>Chromosome level genome of the anhydrobiotic midge Polypedilum vanderplanki.</title>
        <authorList>
            <person name="Yoshida Y."/>
            <person name="Kikawada T."/>
            <person name="Gusev O."/>
        </authorList>
    </citation>
    <scope>NUCLEOTIDE SEQUENCE</scope>
    <source>
        <strain evidence="2">NIAS01</strain>
        <tissue evidence="2">Whole body or cell culture</tissue>
    </source>
</reference>
<evidence type="ECO:0000313" key="2">
    <source>
        <dbReference type="EMBL" id="KAG5684542.1"/>
    </source>
</evidence>
<dbReference type="AlphaFoldDB" id="A0A9J6CSB7"/>
<organism evidence="2 3">
    <name type="scientific">Polypedilum vanderplanki</name>
    <name type="common">Sleeping chironomid midge</name>
    <dbReference type="NCBI Taxonomy" id="319348"/>
    <lineage>
        <taxon>Eukaryota</taxon>
        <taxon>Metazoa</taxon>
        <taxon>Ecdysozoa</taxon>
        <taxon>Arthropoda</taxon>
        <taxon>Hexapoda</taxon>
        <taxon>Insecta</taxon>
        <taxon>Pterygota</taxon>
        <taxon>Neoptera</taxon>
        <taxon>Endopterygota</taxon>
        <taxon>Diptera</taxon>
        <taxon>Nematocera</taxon>
        <taxon>Chironomoidea</taxon>
        <taxon>Chironomidae</taxon>
        <taxon>Chironominae</taxon>
        <taxon>Polypedilum</taxon>
        <taxon>Polypedilum</taxon>
    </lineage>
</organism>